<feature type="compositionally biased region" description="Basic and acidic residues" evidence="3">
    <location>
        <begin position="362"/>
        <end position="384"/>
    </location>
</feature>
<dbReference type="Proteomes" id="UP000306102">
    <property type="component" value="Unassembled WGS sequence"/>
</dbReference>
<dbReference type="InterPro" id="IPR017930">
    <property type="entry name" value="Myb_dom"/>
</dbReference>
<dbReference type="PANTHER" id="PTHR47430:SF4">
    <property type="entry name" value="GB|AAC33480.1"/>
    <property type="match status" value="1"/>
</dbReference>
<dbReference type="AlphaFoldDB" id="A0A4S4DJH2"/>
<feature type="compositionally biased region" description="Basic and acidic residues" evidence="3">
    <location>
        <begin position="590"/>
        <end position="602"/>
    </location>
</feature>
<name>A0A4S4DJH2_CAMSN</name>
<feature type="compositionally biased region" description="Acidic residues" evidence="3">
    <location>
        <begin position="193"/>
        <end position="202"/>
    </location>
</feature>
<feature type="region of interest" description="Disordered" evidence="3">
    <location>
        <begin position="301"/>
        <end position="665"/>
    </location>
</feature>
<accession>A0A4S4DJH2</accession>
<dbReference type="CDD" id="cd00167">
    <property type="entry name" value="SANT"/>
    <property type="match status" value="1"/>
</dbReference>
<evidence type="ECO:0000256" key="2">
    <source>
        <dbReference type="ARBA" id="ARBA00023242"/>
    </source>
</evidence>
<keyword evidence="2" id="KW-0539">Nucleus</keyword>
<dbReference type="InterPro" id="IPR001005">
    <property type="entry name" value="SANT/Myb"/>
</dbReference>
<evidence type="ECO:0000256" key="3">
    <source>
        <dbReference type="SAM" id="MobiDB-lite"/>
    </source>
</evidence>
<feature type="region of interest" description="Disordered" evidence="3">
    <location>
        <begin position="137"/>
        <end position="202"/>
    </location>
</feature>
<dbReference type="PROSITE" id="PS51294">
    <property type="entry name" value="HTH_MYB"/>
    <property type="match status" value="1"/>
</dbReference>
<reference evidence="6 7" key="1">
    <citation type="journal article" date="2018" name="Proc. Natl. Acad. Sci. U.S.A.">
        <title>Draft genome sequence of Camellia sinensis var. sinensis provides insights into the evolution of the tea genome and tea quality.</title>
        <authorList>
            <person name="Wei C."/>
            <person name="Yang H."/>
            <person name="Wang S."/>
            <person name="Zhao J."/>
            <person name="Liu C."/>
            <person name="Gao L."/>
            <person name="Xia E."/>
            <person name="Lu Y."/>
            <person name="Tai Y."/>
            <person name="She G."/>
            <person name="Sun J."/>
            <person name="Cao H."/>
            <person name="Tong W."/>
            <person name="Gao Q."/>
            <person name="Li Y."/>
            <person name="Deng W."/>
            <person name="Jiang X."/>
            <person name="Wang W."/>
            <person name="Chen Q."/>
            <person name="Zhang S."/>
            <person name="Li H."/>
            <person name="Wu J."/>
            <person name="Wang P."/>
            <person name="Li P."/>
            <person name="Shi C."/>
            <person name="Zheng F."/>
            <person name="Jian J."/>
            <person name="Huang B."/>
            <person name="Shan D."/>
            <person name="Shi M."/>
            <person name="Fang C."/>
            <person name="Yue Y."/>
            <person name="Li F."/>
            <person name="Li D."/>
            <person name="Wei S."/>
            <person name="Han B."/>
            <person name="Jiang C."/>
            <person name="Yin Y."/>
            <person name="Xia T."/>
            <person name="Zhang Z."/>
            <person name="Bennetzen J.L."/>
            <person name="Zhao S."/>
            <person name="Wan X."/>
        </authorList>
    </citation>
    <scope>NUCLEOTIDE SEQUENCE [LARGE SCALE GENOMIC DNA]</scope>
    <source>
        <strain evidence="7">cv. Shuchazao</strain>
        <tissue evidence="6">Leaf</tissue>
    </source>
</reference>
<feature type="domain" description="Myb-like" evidence="4">
    <location>
        <begin position="774"/>
        <end position="842"/>
    </location>
</feature>
<feature type="compositionally biased region" description="Acidic residues" evidence="3">
    <location>
        <begin position="111"/>
        <end position="120"/>
    </location>
</feature>
<protein>
    <submittedName>
        <fullName evidence="6">Uncharacterized protein</fullName>
    </submittedName>
</protein>
<feature type="compositionally biased region" description="Basic residues" evidence="3">
    <location>
        <begin position="385"/>
        <end position="394"/>
    </location>
</feature>
<feature type="compositionally biased region" description="Acidic residues" evidence="3">
    <location>
        <begin position="275"/>
        <end position="285"/>
    </location>
</feature>
<feature type="region of interest" description="Disordered" evidence="3">
    <location>
        <begin position="54"/>
        <end position="120"/>
    </location>
</feature>
<feature type="compositionally biased region" description="Basic residues" evidence="3">
    <location>
        <begin position="435"/>
        <end position="445"/>
    </location>
</feature>
<dbReference type="SUPFAM" id="SSF46689">
    <property type="entry name" value="Homeodomain-like"/>
    <property type="match status" value="1"/>
</dbReference>
<dbReference type="SMART" id="SM00717">
    <property type="entry name" value="SANT"/>
    <property type="match status" value="3"/>
</dbReference>
<feature type="region of interest" description="Disordered" evidence="3">
    <location>
        <begin position="973"/>
        <end position="992"/>
    </location>
</feature>
<comment type="caution">
    <text evidence="6">The sequence shown here is derived from an EMBL/GenBank/DDBJ whole genome shotgun (WGS) entry which is preliminary data.</text>
</comment>
<feature type="compositionally biased region" description="Basic and acidic residues" evidence="3">
    <location>
        <begin position="504"/>
        <end position="538"/>
    </location>
</feature>
<feature type="region of interest" description="Disordered" evidence="3">
    <location>
        <begin position="1"/>
        <end position="40"/>
    </location>
</feature>
<feature type="compositionally biased region" description="Acidic residues" evidence="3">
    <location>
        <begin position="29"/>
        <end position="40"/>
    </location>
</feature>
<feature type="compositionally biased region" description="Basic and acidic residues" evidence="3">
    <location>
        <begin position="460"/>
        <end position="495"/>
    </location>
</feature>
<feature type="domain" description="Myb-like" evidence="4">
    <location>
        <begin position="724"/>
        <end position="773"/>
    </location>
</feature>
<keyword evidence="7" id="KW-1185">Reference proteome</keyword>
<dbReference type="Pfam" id="PF13921">
    <property type="entry name" value="Myb_DNA-bind_6"/>
    <property type="match status" value="1"/>
</dbReference>
<evidence type="ECO:0000256" key="1">
    <source>
        <dbReference type="ARBA" id="ARBA00004123"/>
    </source>
</evidence>
<sequence>MLNGVEDGFELSKEDKRRKKDKKKAEVSSDVELDGTQNEDIDIKDISVHEAAIFEGKMGKKTKKNKKNEASASKEVSDYNGAMLNGVEDGFELSKEDKRRKKDKKKAEVSSDVELDGTQNEDIDIKDISVHEAAIFEGKMGKKTKKNKKNEASASKEVSDYNGAMLNGVEDGFELSKEDKRRKKDKKKAEVSSDVELDGTQNEDIDIKDISVHEAAIFEGKMGKKTKKNKKNEASASKEVSDYNGAMLNGVEDGFELSKEDKRRKKDKKKAEVSSDVELDGTQNEDIDIKDISVHEAAIFEGKMGKKTKKNKKNEASASKEVSDYNGAMLNGVEDGFELSKEDKRRKKDKKKAEVSIDVELDGTHNEDINMKDYAEVDDNYRREKEKRKKKRRKLEPGEDNDESNNEIHMGGEERRCLQIDDDKDLGNDSESKARKEKKKRHKGDRKKDKKESVSSPMKVCKDKETEKDEVVKDQKSSRKDNIADMKNGEEQIEKKKTHKGRKGKEIIDFKGKKKSTATEDVGKVREYCDVDVSDKVETKKRKREKKKGKDDLGAGMQEMMAEEFGNKSSSTEDKDFGYNNRNHHSARNKMQEIETKNGDKGNRKKPNSFEPGSEDPKPKTKSKKVRFSGNIEVFPSSDGPSKGKEKNEDEKLVQGKRFSPEEDERIKDAVSNYIRYNDLGEDGLAMVLRCGSHPKIRHCWKDISAVLPHRPLKSVYYRAHIFFERAESRSWTTEELELVRKYHEQHGPKWRELADALGKHRFHLKDAWRRIKLPNINKGHWSQEEYQNLFDLVNMDLRMKAYEEKKSKHGMLRDNISRGAISDKLLTRSDKVCCEKWYHQLSSSMVAEGNWADTDDYRLLDTLFSLDACCIEDVDWDYLLDHRDVHGILMEEELLRNPMFWWPCFRIFEQAWRGWMTTGFLPTTKSITVVSEWNFPQTAPTDEALNSNGRWVNLIHTSNGFAGLDAHRTFLQKRSKRGGNPPADPPTVELE</sequence>
<feature type="compositionally biased region" description="Basic and acidic residues" evidence="3">
    <location>
        <begin position="410"/>
        <end position="434"/>
    </location>
</feature>
<proteinExistence type="predicted"/>
<evidence type="ECO:0000313" key="7">
    <source>
        <dbReference type="Proteomes" id="UP000306102"/>
    </source>
</evidence>
<gene>
    <name evidence="6" type="ORF">TEA_013151</name>
</gene>
<organism evidence="6 7">
    <name type="scientific">Camellia sinensis var. sinensis</name>
    <name type="common">China tea</name>
    <dbReference type="NCBI Taxonomy" id="542762"/>
    <lineage>
        <taxon>Eukaryota</taxon>
        <taxon>Viridiplantae</taxon>
        <taxon>Streptophyta</taxon>
        <taxon>Embryophyta</taxon>
        <taxon>Tracheophyta</taxon>
        <taxon>Spermatophyta</taxon>
        <taxon>Magnoliopsida</taxon>
        <taxon>eudicotyledons</taxon>
        <taxon>Gunneridae</taxon>
        <taxon>Pentapetalae</taxon>
        <taxon>asterids</taxon>
        <taxon>Ericales</taxon>
        <taxon>Theaceae</taxon>
        <taxon>Camellia</taxon>
    </lineage>
</organism>
<dbReference type="Gene3D" id="1.10.10.60">
    <property type="entry name" value="Homeodomain-like"/>
    <property type="match status" value="2"/>
</dbReference>
<evidence type="ECO:0000313" key="6">
    <source>
        <dbReference type="EMBL" id="THG03021.1"/>
    </source>
</evidence>
<comment type="subcellular location">
    <subcellularLocation>
        <location evidence="1">Nucleus</location>
    </subcellularLocation>
</comment>
<feature type="region of interest" description="Disordered" evidence="3">
    <location>
        <begin position="219"/>
        <end position="285"/>
    </location>
</feature>
<dbReference type="STRING" id="542762.A0A4S4DJH2"/>
<dbReference type="PANTHER" id="PTHR47430">
    <property type="entry name" value="GB|AAC33480.1"/>
    <property type="match status" value="1"/>
</dbReference>
<dbReference type="EMBL" id="SDRB02011067">
    <property type="protein sequence ID" value="THG03021.1"/>
    <property type="molecule type" value="Genomic_DNA"/>
</dbReference>
<dbReference type="InterPro" id="IPR009057">
    <property type="entry name" value="Homeodomain-like_sf"/>
</dbReference>
<dbReference type="GO" id="GO:0005634">
    <property type="term" value="C:nucleus"/>
    <property type="evidence" value="ECO:0007669"/>
    <property type="project" value="UniProtKB-SubCell"/>
</dbReference>
<dbReference type="PROSITE" id="PS50090">
    <property type="entry name" value="MYB_LIKE"/>
    <property type="match status" value="2"/>
</dbReference>
<evidence type="ECO:0000259" key="4">
    <source>
        <dbReference type="PROSITE" id="PS50090"/>
    </source>
</evidence>
<evidence type="ECO:0000259" key="5">
    <source>
        <dbReference type="PROSITE" id="PS51294"/>
    </source>
</evidence>
<feature type="compositionally biased region" description="Basic and acidic residues" evidence="3">
    <location>
        <begin position="642"/>
        <end position="665"/>
    </location>
</feature>
<feature type="domain" description="HTH myb-type" evidence="5">
    <location>
        <begin position="730"/>
        <end position="777"/>
    </location>
</feature>